<dbReference type="InterPro" id="IPR025335">
    <property type="entry name" value="DUF4241"/>
</dbReference>
<comment type="caution">
    <text evidence="1">The sequence shown here is derived from an EMBL/GenBank/DDBJ whole genome shotgun (WGS) entry which is preliminary data.</text>
</comment>
<dbReference type="Proteomes" id="UP000620670">
    <property type="component" value="Unassembled WGS sequence"/>
</dbReference>
<reference evidence="2" key="1">
    <citation type="submission" date="2020-12" db="EMBL/GenBank/DDBJ databases">
        <title>Hymenobacter sp.</title>
        <authorList>
            <person name="Kim M.K."/>
        </authorList>
    </citation>
    <scope>NUCLEOTIDE SEQUENCE [LARGE SCALE GENOMIC DNA]</scope>
    <source>
        <strain evidence="2">BT325</strain>
    </source>
</reference>
<keyword evidence="2" id="KW-1185">Reference proteome</keyword>
<dbReference type="Pfam" id="PF14025">
    <property type="entry name" value="DUF4241"/>
    <property type="match status" value="1"/>
</dbReference>
<name>A0ABS0Y4J2_9HYPH</name>
<evidence type="ECO:0000313" key="1">
    <source>
        <dbReference type="EMBL" id="MBJ6127202.1"/>
    </source>
</evidence>
<proteinExistence type="predicted"/>
<protein>
    <submittedName>
        <fullName evidence="1">DUF4241 domain-containing protein</fullName>
    </submittedName>
</protein>
<accession>A0ABS0Y4J2</accession>
<gene>
    <name evidence="1" type="ORF">JAO75_17505</name>
</gene>
<organism evidence="1 2">
    <name type="scientific">Microvirga splendida</name>
    <dbReference type="NCBI Taxonomy" id="2795727"/>
    <lineage>
        <taxon>Bacteria</taxon>
        <taxon>Pseudomonadati</taxon>
        <taxon>Pseudomonadota</taxon>
        <taxon>Alphaproteobacteria</taxon>
        <taxon>Hyphomicrobiales</taxon>
        <taxon>Methylobacteriaceae</taxon>
        <taxon>Microvirga</taxon>
    </lineage>
</organism>
<dbReference type="RefSeq" id="WP_199050430.1">
    <property type="nucleotide sequence ID" value="NZ_JAELXT010000021.1"/>
</dbReference>
<sequence>MDIDALAEIRRMVRRWREVAMLNVPTGRVVACDPFFTGAAKALSSTCKPGSYPVRLFRSGSGANSRISVAELVIDPDVEPKSVAPCPAEGGEAGFAVESGLAAFMDETARYDFSDFLASYYAKNPQKNYYVDRLDRYFSSYAGGEFRKISDAISHKFSPESPNIIMFQSGRGDGMYRTWVTRGAQGELASYLIDFTV</sequence>
<dbReference type="EMBL" id="JAELXT010000021">
    <property type="protein sequence ID" value="MBJ6127202.1"/>
    <property type="molecule type" value="Genomic_DNA"/>
</dbReference>
<evidence type="ECO:0000313" key="2">
    <source>
        <dbReference type="Proteomes" id="UP000620670"/>
    </source>
</evidence>